<comment type="subunit">
    <text evidence="7">The complex comprises the extracytoplasmic solute receptor protein and the two transmembrane proteins.</text>
</comment>
<evidence type="ECO:0000259" key="8">
    <source>
        <dbReference type="Pfam" id="PF06808"/>
    </source>
</evidence>
<dbReference type="EMBL" id="OBEA01000002">
    <property type="protein sequence ID" value="SNY46971.1"/>
    <property type="molecule type" value="Genomic_DNA"/>
</dbReference>
<comment type="similarity">
    <text evidence="7">Belongs to the TRAP transporter large permease family.</text>
</comment>
<evidence type="ECO:0000256" key="4">
    <source>
        <dbReference type="ARBA" id="ARBA00022692"/>
    </source>
</evidence>
<dbReference type="InterPro" id="IPR004681">
    <property type="entry name" value="TRAP_DctM"/>
</dbReference>
<protein>
    <recommendedName>
        <fullName evidence="7">TRAP transporter large permease protein</fullName>
    </recommendedName>
</protein>
<feature type="transmembrane region" description="Helical" evidence="7">
    <location>
        <begin position="6"/>
        <end position="39"/>
    </location>
</feature>
<dbReference type="OrthoDB" id="9790209at2"/>
<dbReference type="GO" id="GO:0005886">
    <property type="term" value="C:plasma membrane"/>
    <property type="evidence" value="ECO:0007669"/>
    <property type="project" value="UniProtKB-SubCell"/>
</dbReference>
<feature type="transmembrane region" description="Helical" evidence="7">
    <location>
        <begin position="142"/>
        <end position="168"/>
    </location>
</feature>
<feature type="domain" description="TRAP C4-dicarboxylate transport system permease DctM subunit" evidence="8">
    <location>
        <begin position="13"/>
        <end position="430"/>
    </location>
</feature>
<keyword evidence="4 7" id="KW-0812">Transmembrane</keyword>
<dbReference type="GO" id="GO:0022857">
    <property type="term" value="F:transmembrane transporter activity"/>
    <property type="evidence" value="ECO:0007669"/>
    <property type="project" value="UniProtKB-UniRule"/>
</dbReference>
<proteinExistence type="inferred from homology"/>
<dbReference type="Proteomes" id="UP000231702">
    <property type="component" value="Unassembled WGS sequence"/>
</dbReference>
<accession>A0A285IJ38</accession>
<evidence type="ECO:0000313" key="9">
    <source>
        <dbReference type="EMBL" id="PJE29054.1"/>
    </source>
</evidence>
<keyword evidence="12" id="KW-1185">Reference proteome</keyword>
<feature type="transmembrane region" description="Helical" evidence="7">
    <location>
        <begin position="311"/>
        <end position="334"/>
    </location>
</feature>
<feature type="transmembrane region" description="Helical" evidence="7">
    <location>
        <begin position="221"/>
        <end position="243"/>
    </location>
</feature>
<keyword evidence="5 7" id="KW-1133">Transmembrane helix</keyword>
<name>A0A285IJ38_9RHOB</name>
<feature type="transmembrane region" description="Helical" evidence="7">
    <location>
        <begin position="341"/>
        <end position="361"/>
    </location>
</feature>
<feature type="transmembrane region" description="Helical" evidence="7">
    <location>
        <begin position="60"/>
        <end position="80"/>
    </location>
</feature>
<feature type="transmembrane region" description="Helical" evidence="7">
    <location>
        <begin position="100"/>
        <end position="121"/>
    </location>
</feature>
<evidence type="ECO:0000256" key="7">
    <source>
        <dbReference type="RuleBase" id="RU369079"/>
    </source>
</evidence>
<dbReference type="AlphaFoldDB" id="A0A285IJ38"/>
<dbReference type="Proteomes" id="UP000231655">
    <property type="component" value="Unassembled WGS sequence"/>
</dbReference>
<evidence type="ECO:0000256" key="2">
    <source>
        <dbReference type="ARBA" id="ARBA00022475"/>
    </source>
</evidence>
<feature type="transmembrane region" description="Helical" evidence="7">
    <location>
        <begin position="410"/>
        <end position="439"/>
    </location>
</feature>
<keyword evidence="2" id="KW-1003">Cell membrane</keyword>
<gene>
    <name evidence="9" type="ORF">CVM39_11460</name>
    <name evidence="10" type="ORF">SAMN06297129_1076</name>
</gene>
<reference evidence="9 12" key="2">
    <citation type="journal article" date="2018" name="Int. J. Syst. Evol. Microbiol.">
        <title>Pseudooceanicola lipolyticus sp. nov., a marine alphaproteobacterium, reclassification of Oceanicola flagellatus as Pseudooceanicola flagellatus comb. nov. and emended description of the genus Pseudooceanicola.</title>
        <authorList>
            <person name="Huang M.-M."/>
            <person name="Guo L.-L."/>
            <person name="Wu Y.-H."/>
            <person name="Lai Q.-L."/>
            <person name="Shao Z.-Z."/>
            <person name="Wang C.-S."/>
            <person name="Wu M."/>
            <person name="Xu X.-W."/>
        </authorList>
    </citation>
    <scope>NUCLEOTIDE SEQUENCE [LARGE SCALE GENOMIC DNA]</scope>
    <source>
        <strain evidence="9 12">Ar-45</strain>
    </source>
</reference>
<feature type="transmembrane region" description="Helical" evidence="7">
    <location>
        <begin position="174"/>
        <end position="200"/>
    </location>
</feature>
<evidence type="ECO:0000256" key="1">
    <source>
        <dbReference type="ARBA" id="ARBA00004429"/>
    </source>
</evidence>
<dbReference type="RefSeq" id="WP_097144857.1">
    <property type="nucleotide sequence ID" value="NZ_OBEA01000002.1"/>
</dbReference>
<dbReference type="Pfam" id="PF06808">
    <property type="entry name" value="DctM"/>
    <property type="match status" value="1"/>
</dbReference>
<comment type="function">
    <text evidence="7">Part of the tripartite ATP-independent periplasmic (TRAP) transport system.</text>
</comment>
<evidence type="ECO:0000256" key="6">
    <source>
        <dbReference type="ARBA" id="ARBA00023136"/>
    </source>
</evidence>
<evidence type="ECO:0000313" key="10">
    <source>
        <dbReference type="EMBL" id="SNY46971.1"/>
    </source>
</evidence>
<evidence type="ECO:0000256" key="3">
    <source>
        <dbReference type="ARBA" id="ARBA00022519"/>
    </source>
</evidence>
<evidence type="ECO:0000313" key="12">
    <source>
        <dbReference type="Proteomes" id="UP000231702"/>
    </source>
</evidence>
<organism evidence="10 11">
    <name type="scientific">Pseudooceanicola antarcticus</name>
    <dbReference type="NCBI Taxonomy" id="1247613"/>
    <lineage>
        <taxon>Bacteria</taxon>
        <taxon>Pseudomonadati</taxon>
        <taxon>Pseudomonadota</taxon>
        <taxon>Alphaproteobacteria</taxon>
        <taxon>Rhodobacterales</taxon>
        <taxon>Paracoccaceae</taxon>
        <taxon>Pseudooceanicola</taxon>
    </lineage>
</organism>
<dbReference type="InterPro" id="IPR010656">
    <property type="entry name" value="DctM"/>
</dbReference>
<sequence>MTDFAIGMWSFPILLLLIFLRMPIGLAMFAVGFLGLSWVTGGTTVVLSKLKLETYSTFSSYSLSIVPMFLLMGHFATLGGMSQALFRAAEAFLGHRKGGLAMAAVGACAGFGSICGSSLATAATMSKVALPELKRNGYSGGFATATLAAGGTLGILIPPSVILVIYAILTEQNIAKLFMAAFVPGILAAAGYMITIMVYARLHPDAAGQRPPMPWSERLRALLDVWPVLLVFLAVVGGIYLGIFTPTEGAAVGAFGTGLIAIINGGLRGRAWLESFYSTARSTAMIFFIVLGAGFYNGFLALTQVPQELSVWVTSLGLSPWMVLVLILVLYLVMGCVMDSLSMILLTIPIFWPIISALDFGMDPEELAIWFGIIVLIVVEVGLITPPVGMNLFVINSMDRETPISHTYRAVMYFVASDILRVALLVIFPSISLFLLRIFH</sequence>
<dbReference type="PANTHER" id="PTHR33362:SF5">
    <property type="entry name" value="C4-DICARBOXYLATE TRAP TRANSPORTER LARGE PERMEASE PROTEIN DCTM"/>
    <property type="match status" value="1"/>
</dbReference>
<evidence type="ECO:0000313" key="11">
    <source>
        <dbReference type="Proteomes" id="UP000231655"/>
    </source>
</evidence>
<dbReference type="PIRSF" id="PIRSF006066">
    <property type="entry name" value="HI0050"/>
    <property type="match status" value="1"/>
</dbReference>
<feature type="transmembrane region" description="Helical" evidence="7">
    <location>
        <begin position="249"/>
        <end position="267"/>
    </location>
</feature>
<evidence type="ECO:0000256" key="5">
    <source>
        <dbReference type="ARBA" id="ARBA00022989"/>
    </source>
</evidence>
<feature type="transmembrane region" description="Helical" evidence="7">
    <location>
        <begin position="367"/>
        <end position="389"/>
    </location>
</feature>
<feature type="transmembrane region" description="Helical" evidence="7">
    <location>
        <begin position="279"/>
        <end position="299"/>
    </location>
</feature>
<keyword evidence="3 7" id="KW-0997">Cell inner membrane</keyword>
<dbReference type="EMBL" id="PGTD01000016">
    <property type="protein sequence ID" value="PJE29054.1"/>
    <property type="molecule type" value="Genomic_DNA"/>
</dbReference>
<dbReference type="PANTHER" id="PTHR33362">
    <property type="entry name" value="SIALIC ACID TRAP TRANSPORTER PERMEASE PROTEIN SIAT-RELATED"/>
    <property type="match status" value="1"/>
</dbReference>
<comment type="subcellular location">
    <subcellularLocation>
        <location evidence="1 7">Cell inner membrane</location>
        <topology evidence="1 7">Multi-pass membrane protein</topology>
    </subcellularLocation>
</comment>
<keyword evidence="6 7" id="KW-0472">Membrane</keyword>
<reference evidence="10 11" key="1">
    <citation type="submission" date="2017-09" db="EMBL/GenBank/DDBJ databases">
        <authorList>
            <person name="Ehlers B."/>
            <person name="Leendertz F.H."/>
        </authorList>
    </citation>
    <scope>NUCLEOTIDE SEQUENCE [LARGE SCALE GENOMIC DNA]</scope>
    <source>
        <strain evidence="10 11">CGMCC 1.12662</strain>
    </source>
</reference>
<dbReference type="NCBIfam" id="TIGR00786">
    <property type="entry name" value="dctM"/>
    <property type="match status" value="1"/>
</dbReference>
<keyword evidence="7" id="KW-0813">Transport</keyword>